<dbReference type="Pfam" id="PF04545">
    <property type="entry name" value="Sigma70_r4"/>
    <property type="match status" value="1"/>
</dbReference>
<comment type="caution">
    <text evidence="9">The sequence shown here is derived from an EMBL/GenBank/DDBJ whole genome shotgun (WGS) entry which is preliminary data.</text>
</comment>
<keyword evidence="3" id="KW-0731">Sigma factor</keyword>
<evidence type="ECO:0000256" key="2">
    <source>
        <dbReference type="ARBA" id="ARBA00023015"/>
    </source>
</evidence>
<dbReference type="PANTHER" id="PTHR43133:SF57">
    <property type="entry name" value="RNA POLYMERASE SIGMA-70 FACTOR"/>
    <property type="match status" value="1"/>
</dbReference>
<dbReference type="SUPFAM" id="SSF88946">
    <property type="entry name" value="Sigma2 domain of RNA polymerase sigma factors"/>
    <property type="match status" value="1"/>
</dbReference>
<dbReference type="InterPro" id="IPR039425">
    <property type="entry name" value="RNA_pol_sigma-70-like"/>
</dbReference>
<reference evidence="9" key="1">
    <citation type="submission" date="2016-10" db="EMBL/GenBank/DDBJ databases">
        <title>Sequence of Gallionella enrichment culture.</title>
        <authorList>
            <person name="Poehlein A."/>
            <person name="Muehling M."/>
            <person name="Daniel R."/>
        </authorList>
    </citation>
    <scope>NUCLEOTIDE SEQUENCE</scope>
</reference>
<evidence type="ECO:0000256" key="3">
    <source>
        <dbReference type="ARBA" id="ARBA00023082"/>
    </source>
</evidence>
<feature type="domain" description="RNA polymerase sigma-70 region 4" evidence="8">
    <location>
        <begin position="129"/>
        <end position="177"/>
    </location>
</feature>
<accession>A0A1J5QT97</accession>
<comment type="similarity">
    <text evidence="1">Belongs to the sigma-70 factor family. ECF subfamily.</text>
</comment>
<evidence type="ECO:0000313" key="9">
    <source>
        <dbReference type="EMBL" id="OIQ83111.1"/>
    </source>
</evidence>
<dbReference type="AlphaFoldDB" id="A0A1J5QT97"/>
<dbReference type="CDD" id="cd06171">
    <property type="entry name" value="Sigma70_r4"/>
    <property type="match status" value="1"/>
</dbReference>
<dbReference type="EMBL" id="MLJW01000734">
    <property type="protein sequence ID" value="OIQ83111.1"/>
    <property type="molecule type" value="Genomic_DNA"/>
</dbReference>
<keyword evidence="4" id="KW-0238">DNA-binding</keyword>
<dbReference type="SUPFAM" id="SSF88659">
    <property type="entry name" value="Sigma3 and sigma4 domains of RNA polymerase sigma factors"/>
    <property type="match status" value="1"/>
</dbReference>
<dbReference type="NCBIfam" id="TIGR02937">
    <property type="entry name" value="sigma70-ECF"/>
    <property type="match status" value="1"/>
</dbReference>
<protein>
    <submittedName>
        <fullName evidence="9">ECF RNA polymerase sigma factor SigD</fullName>
    </submittedName>
</protein>
<feature type="region of interest" description="Disordered" evidence="6">
    <location>
        <begin position="94"/>
        <end position="115"/>
    </location>
</feature>
<proteinExistence type="inferred from homology"/>
<feature type="domain" description="RNA polymerase sigma-70 region 2" evidence="7">
    <location>
        <begin position="29"/>
        <end position="94"/>
    </location>
</feature>
<evidence type="ECO:0000256" key="6">
    <source>
        <dbReference type="SAM" id="MobiDB-lite"/>
    </source>
</evidence>
<dbReference type="InterPro" id="IPR013325">
    <property type="entry name" value="RNA_pol_sigma_r2"/>
</dbReference>
<dbReference type="Gene3D" id="1.10.10.10">
    <property type="entry name" value="Winged helix-like DNA-binding domain superfamily/Winged helix DNA-binding domain"/>
    <property type="match status" value="1"/>
</dbReference>
<sequence>MHAVPVIDDFDPVLARARAGSAEAFTLLYEDLVRPVAAYLRARGVRDVEDLTSEVFLAMFTSVGRFTGGQEQFRSWVFTIAHRRLVDHWRSSSRMVPQTPYEPDDDDRSTESAESQALDALGEERTLQLLGQLTDDQREVLVLRIVADLTVEQVAEVVGKRPGAVKALQRRGLSTLRRILESEAVTL</sequence>
<evidence type="ECO:0000256" key="1">
    <source>
        <dbReference type="ARBA" id="ARBA00010641"/>
    </source>
</evidence>
<dbReference type="Gene3D" id="1.10.1740.10">
    <property type="match status" value="1"/>
</dbReference>
<keyword evidence="5" id="KW-0804">Transcription</keyword>
<keyword evidence="2" id="KW-0805">Transcription regulation</keyword>
<evidence type="ECO:0000256" key="4">
    <source>
        <dbReference type="ARBA" id="ARBA00023125"/>
    </source>
</evidence>
<dbReference type="GO" id="GO:0016987">
    <property type="term" value="F:sigma factor activity"/>
    <property type="evidence" value="ECO:0007669"/>
    <property type="project" value="UniProtKB-KW"/>
</dbReference>
<dbReference type="Pfam" id="PF04542">
    <property type="entry name" value="Sigma70_r2"/>
    <property type="match status" value="1"/>
</dbReference>
<dbReference type="GO" id="GO:0006352">
    <property type="term" value="P:DNA-templated transcription initiation"/>
    <property type="evidence" value="ECO:0007669"/>
    <property type="project" value="InterPro"/>
</dbReference>
<dbReference type="InterPro" id="IPR007627">
    <property type="entry name" value="RNA_pol_sigma70_r2"/>
</dbReference>
<dbReference type="PANTHER" id="PTHR43133">
    <property type="entry name" value="RNA POLYMERASE ECF-TYPE SIGMA FACTO"/>
    <property type="match status" value="1"/>
</dbReference>
<dbReference type="GO" id="GO:0003677">
    <property type="term" value="F:DNA binding"/>
    <property type="evidence" value="ECO:0007669"/>
    <property type="project" value="UniProtKB-KW"/>
</dbReference>
<organism evidence="9">
    <name type="scientific">mine drainage metagenome</name>
    <dbReference type="NCBI Taxonomy" id="410659"/>
    <lineage>
        <taxon>unclassified sequences</taxon>
        <taxon>metagenomes</taxon>
        <taxon>ecological metagenomes</taxon>
    </lineage>
</organism>
<name>A0A1J5QT97_9ZZZZ</name>
<evidence type="ECO:0000259" key="7">
    <source>
        <dbReference type="Pfam" id="PF04542"/>
    </source>
</evidence>
<dbReference type="InterPro" id="IPR036388">
    <property type="entry name" value="WH-like_DNA-bd_sf"/>
</dbReference>
<evidence type="ECO:0000256" key="5">
    <source>
        <dbReference type="ARBA" id="ARBA00023163"/>
    </source>
</evidence>
<evidence type="ECO:0000259" key="8">
    <source>
        <dbReference type="Pfam" id="PF04545"/>
    </source>
</evidence>
<dbReference type="InterPro" id="IPR014284">
    <property type="entry name" value="RNA_pol_sigma-70_dom"/>
</dbReference>
<dbReference type="InterPro" id="IPR013324">
    <property type="entry name" value="RNA_pol_sigma_r3/r4-like"/>
</dbReference>
<gene>
    <name evidence="9" type="primary">sigD_5</name>
    <name evidence="9" type="ORF">GALL_350870</name>
</gene>
<dbReference type="InterPro" id="IPR007630">
    <property type="entry name" value="RNA_pol_sigma70_r4"/>
</dbReference>